<feature type="region of interest" description="Disordered" evidence="1">
    <location>
        <begin position="1"/>
        <end position="36"/>
    </location>
</feature>
<organism evidence="2 3">
    <name type="scientific">Gigaspora margarita</name>
    <dbReference type="NCBI Taxonomy" id="4874"/>
    <lineage>
        <taxon>Eukaryota</taxon>
        <taxon>Fungi</taxon>
        <taxon>Fungi incertae sedis</taxon>
        <taxon>Mucoromycota</taxon>
        <taxon>Glomeromycotina</taxon>
        <taxon>Glomeromycetes</taxon>
        <taxon>Diversisporales</taxon>
        <taxon>Gigasporaceae</taxon>
        <taxon>Gigaspora</taxon>
    </lineage>
</organism>
<evidence type="ECO:0000313" key="3">
    <source>
        <dbReference type="Proteomes" id="UP000789901"/>
    </source>
</evidence>
<dbReference type="Proteomes" id="UP000789901">
    <property type="component" value="Unassembled WGS sequence"/>
</dbReference>
<protein>
    <submittedName>
        <fullName evidence="2">31180_t:CDS:1</fullName>
    </submittedName>
</protein>
<reference evidence="2 3" key="1">
    <citation type="submission" date="2021-06" db="EMBL/GenBank/DDBJ databases">
        <authorList>
            <person name="Kallberg Y."/>
            <person name="Tangrot J."/>
            <person name="Rosling A."/>
        </authorList>
    </citation>
    <scope>NUCLEOTIDE SEQUENCE [LARGE SCALE GENOMIC DNA]</scope>
    <source>
        <strain evidence="2 3">120-4 pot B 10/14</strain>
    </source>
</reference>
<sequence length="66" mass="7456">DGTTRVGTHTLPIGIKRKPLVQDGTTRVGTHTSPNRNQECWMIERRSEPHPKGMYIALQTHPLPIE</sequence>
<feature type="compositionally biased region" description="Polar residues" evidence="1">
    <location>
        <begin position="23"/>
        <end position="36"/>
    </location>
</feature>
<evidence type="ECO:0000313" key="2">
    <source>
        <dbReference type="EMBL" id="CAG8462794.1"/>
    </source>
</evidence>
<evidence type="ECO:0000256" key="1">
    <source>
        <dbReference type="SAM" id="MobiDB-lite"/>
    </source>
</evidence>
<name>A0ABM8VWC0_GIGMA</name>
<comment type="caution">
    <text evidence="2">The sequence shown here is derived from an EMBL/GenBank/DDBJ whole genome shotgun (WGS) entry which is preliminary data.</text>
</comment>
<gene>
    <name evidence="2" type="ORF">GMARGA_LOCUS390</name>
</gene>
<feature type="non-terminal residue" evidence="2">
    <location>
        <position position="1"/>
    </location>
</feature>
<keyword evidence="3" id="KW-1185">Reference proteome</keyword>
<proteinExistence type="predicted"/>
<dbReference type="EMBL" id="CAJVQB010000066">
    <property type="protein sequence ID" value="CAG8462794.1"/>
    <property type="molecule type" value="Genomic_DNA"/>
</dbReference>
<accession>A0ABM8VWC0</accession>